<organism evidence="2 3">
    <name type="scientific">Azoarcus sp. (strain BH72)</name>
    <dbReference type="NCBI Taxonomy" id="418699"/>
    <lineage>
        <taxon>Bacteria</taxon>
        <taxon>Pseudomonadati</taxon>
        <taxon>Pseudomonadota</taxon>
        <taxon>Betaproteobacteria</taxon>
        <taxon>Rhodocyclales</taxon>
        <taxon>Zoogloeaceae</taxon>
        <taxon>Azoarcus</taxon>
    </lineage>
</organism>
<accession>A1KBY2</accession>
<reference evidence="2 3" key="1">
    <citation type="journal article" date="2006" name="Nat. Biotechnol.">
        <title>Complete genome of the mutualistic, N2-fixing grass endophyte Azoarcus sp. strain BH72.</title>
        <authorList>
            <person name="Krause A."/>
            <person name="Ramakumar A."/>
            <person name="Bartels D."/>
            <person name="Battistoni F."/>
            <person name="Bekel T."/>
            <person name="Boch J."/>
            <person name="Boehm M."/>
            <person name="Friedrich F."/>
            <person name="Hurek T."/>
            <person name="Krause L."/>
            <person name="Linke B."/>
            <person name="McHardy A.C."/>
            <person name="Sarkar A."/>
            <person name="Schneiker S."/>
            <person name="Syed A.A."/>
            <person name="Thauer R."/>
            <person name="Vorhoelter F.-J."/>
            <person name="Weidner S."/>
            <person name="Puehler A."/>
            <person name="Reinhold-Hurek B."/>
            <person name="Kaiser O."/>
            <person name="Goesmann A."/>
        </authorList>
    </citation>
    <scope>NUCLEOTIDE SEQUENCE [LARGE SCALE GENOMIC DNA]</scope>
    <source>
        <strain evidence="2 3">BH72</strain>
    </source>
</reference>
<keyword evidence="3" id="KW-1185">Reference proteome</keyword>
<dbReference type="Proteomes" id="UP000002588">
    <property type="component" value="Chromosome"/>
</dbReference>
<dbReference type="HOGENOM" id="CLU_076287_0_0_4"/>
<evidence type="ECO:0000259" key="1">
    <source>
        <dbReference type="Pfam" id="PF14280"/>
    </source>
</evidence>
<protein>
    <recommendedName>
        <fullName evidence="1">DUF4365 domain-containing protein</fullName>
    </recommendedName>
</protein>
<dbReference type="STRING" id="62928.azo3722"/>
<name>A1KBY2_AZOSB</name>
<dbReference type="AlphaFoldDB" id="A1KBY2"/>
<dbReference type="InterPro" id="IPR025375">
    <property type="entry name" value="DUF4365"/>
</dbReference>
<feature type="domain" description="DUF4365" evidence="1">
    <location>
        <begin position="6"/>
        <end position="172"/>
    </location>
</feature>
<sequence length="316" mass="36251">MNQIKEEASYAILREKLPETWVMHEYGPDYGIDCVVELFDYVDEKKEIAETLGELFFVQLKASASVEYTTRRAYPRGNVEKGPLKEDTSECYDLPVAKFVLETSELQTVRAMGPAVPVLLILVDVVTKKAFFVCLNDYIDKVLVPEDKDSFSKENKTLYIPVANEIERDEDRLVPLRAYGKRAKMYGAFTKFNFQKKEIDRALGIAAFNHDMSEESVRFMLSTFVETSLSQDIWASHDFWKPVLASHAELGQIKAALEAGIDSSDLPGFVRHCHGVWHRLENLSNMYEELVREWFMPTFLARLCSYPGYEAPRKSI</sequence>
<dbReference type="KEGG" id="azo:azo3722"/>
<dbReference type="EMBL" id="AM406670">
    <property type="protein sequence ID" value="CAL96338.1"/>
    <property type="molecule type" value="Genomic_DNA"/>
</dbReference>
<proteinExistence type="predicted"/>
<evidence type="ECO:0000313" key="2">
    <source>
        <dbReference type="EMBL" id="CAL96338.1"/>
    </source>
</evidence>
<gene>
    <name evidence="2" type="ordered locus">azo3722</name>
</gene>
<dbReference type="eggNOG" id="COG1100">
    <property type="taxonomic scope" value="Bacteria"/>
</dbReference>
<evidence type="ECO:0000313" key="3">
    <source>
        <dbReference type="Proteomes" id="UP000002588"/>
    </source>
</evidence>
<dbReference type="Pfam" id="PF14280">
    <property type="entry name" value="DUF4365"/>
    <property type="match status" value="1"/>
</dbReference>